<dbReference type="RefSeq" id="WP_180283914.1">
    <property type="nucleotide sequence ID" value="NZ_JABFDB010000016.1"/>
</dbReference>
<evidence type="ECO:0000259" key="6">
    <source>
        <dbReference type="PROSITE" id="PS51007"/>
    </source>
</evidence>
<accession>A0ABX2TG47</accession>
<dbReference type="EMBL" id="JABFDB010000016">
    <property type="protein sequence ID" value="NYZ22133.1"/>
    <property type="molecule type" value="Genomic_DNA"/>
</dbReference>
<organism evidence="7 8">
    <name type="scientific">Azospirillum oleiclasticum</name>
    <dbReference type="NCBI Taxonomy" id="2735135"/>
    <lineage>
        <taxon>Bacteria</taxon>
        <taxon>Pseudomonadati</taxon>
        <taxon>Pseudomonadota</taxon>
        <taxon>Alphaproteobacteria</taxon>
        <taxon>Rhodospirillales</taxon>
        <taxon>Azospirillaceae</taxon>
        <taxon>Azospirillum</taxon>
    </lineage>
</organism>
<evidence type="ECO:0000256" key="2">
    <source>
        <dbReference type="ARBA" id="ARBA00022723"/>
    </source>
</evidence>
<dbReference type="InterPro" id="IPR009056">
    <property type="entry name" value="Cyt_c-like_dom"/>
</dbReference>
<feature type="chain" id="PRO_5047308677" evidence="5">
    <location>
        <begin position="28"/>
        <end position="116"/>
    </location>
</feature>
<feature type="domain" description="Cytochrome c" evidence="6">
    <location>
        <begin position="32"/>
        <end position="112"/>
    </location>
</feature>
<evidence type="ECO:0000256" key="5">
    <source>
        <dbReference type="SAM" id="SignalP"/>
    </source>
</evidence>
<dbReference type="SUPFAM" id="SSF46626">
    <property type="entry name" value="Cytochrome c"/>
    <property type="match status" value="1"/>
</dbReference>
<evidence type="ECO:0000256" key="4">
    <source>
        <dbReference type="PROSITE-ProRule" id="PRU00433"/>
    </source>
</evidence>
<protein>
    <submittedName>
        <fullName evidence="7">C-type cytochrome</fullName>
    </submittedName>
</protein>
<keyword evidence="8" id="KW-1185">Reference proteome</keyword>
<dbReference type="Gene3D" id="1.10.760.10">
    <property type="entry name" value="Cytochrome c-like domain"/>
    <property type="match status" value="1"/>
</dbReference>
<dbReference type="InterPro" id="IPR036909">
    <property type="entry name" value="Cyt_c-like_dom_sf"/>
</dbReference>
<reference evidence="7 8" key="1">
    <citation type="submission" date="2020-05" db="EMBL/GenBank/DDBJ databases">
        <title>Azospirillum oleiclasticum sp. nov, a nitrogen-fixing and heavy crude oil-emulsifying bacterium isolated from the crude oil of Yumen Oilfield.</title>
        <authorList>
            <person name="Wu D."/>
            <person name="Cai M."/>
            <person name="Zhang X."/>
        </authorList>
    </citation>
    <scope>NUCLEOTIDE SEQUENCE [LARGE SCALE GENOMIC DNA]</scope>
    <source>
        <strain evidence="7 8">ROY-1-1-2</strain>
    </source>
</reference>
<gene>
    <name evidence="7" type="ORF">HND93_20660</name>
</gene>
<keyword evidence="2 4" id="KW-0479">Metal-binding</keyword>
<evidence type="ECO:0000256" key="1">
    <source>
        <dbReference type="ARBA" id="ARBA00022617"/>
    </source>
</evidence>
<evidence type="ECO:0000256" key="3">
    <source>
        <dbReference type="ARBA" id="ARBA00023004"/>
    </source>
</evidence>
<proteinExistence type="predicted"/>
<dbReference type="Pfam" id="PF00034">
    <property type="entry name" value="Cytochrom_C"/>
    <property type="match status" value="1"/>
</dbReference>
<evidence type="ECO:0000313" key="8">
    <source>
        <dbReference type="Proteomes" id="UP000584642"/>
    </source>
</evidence>
<dbReference type="Proteomes" id="UP000584642">
    <property type="component" value="Unassembled WGS sequence"/>
</dbReference>
<comment type="caution">
    <text evidence="7">The sequence shown here is derived from an EMBL/GenBank/DDBJ whole genome shotgun (WGS) entry which is preliminary data.</text>
</comment>
<feature type="signal peptide" evidence="5">
    <location>
        <begin position="1"/>
        <end position="27"/>
    </location>
</feature>
<keyword evidence="3 4" id="KW-0408">Iron</keyword>
<sequence>MRPHAFPIVLSLSAALVGIFASSVPVAANGPGDAANGRRLATDFCSECHVVSTDQRLGGPKAAPDLTERMRHPGLTELALRSYMQTSHPVMPNIRLTLEQTDDLVAYLLTLKGVAP</sequence>
<dbReference type="PROSITE" id="PS51007">
    <property type="entry name" value="CYTC"/>
    <property type="match status" value="1"/>
</dbReference>
<evidence type="ECO:0000313" key="7">
    <source>
        <dbReference type="EMBL" id="NYZ22133.1"/>
    </source>
</evidence>
<name>A0ABX2TG47_9PROT</name>
<keyword evidence="1 4" id="KW-0349">Heme</keyword>
<keyword evidence="5" id="KW-0732">Signal</keyword>